<dbReference type="RefSeq" id="WP_145390027.1">
    <property type="nucleotide sequence ID" value="NZ_CP037423.1"/>
</dbReference>
<dbReference type="Proteomes" id="UP000319004">
    <property type="component" value="Chromosome"/>
</dbReference>
<accession>A0A518HY51</accession>
<evidence type="ECO:0000313" key="1">
    <source>
        <dbReference type="EMBL" id="QDV45775.1"/>
    </source>
</evidence>
<proteinExistence type="predicted"/>
<name>A0A518HY51_9BACT</name>
<reference evidence="1 2" key="1">
    <citation type="submission" date="2019-03" db="EMBL/GenBank/DDBJ databases">
        <title>Deep-cultivation of Planctomycetes and their phenomic and genomic characterization uncovers novel biology.</title>
        <authorList>
            <person name="Wiegand S."/>
            <person name="Jogler M."/>
            <person name="Boedeker C."/>
            <person name="Pinto D."/>
            <person name="Vollmers J."/>
            <person name="Rivas-Marin E."/>
            <person name="Kohn T."/>
            <person name="Peeters S.H."/>
            <person name="Heuer A."/>
            <person name="Rast P."/>
            <person name="Oberbeckmann S."/>
            <person name="Bunk B."/>
            <person name="Jeske O."/>
            <person name="Meyerdierks A."/>
            <person name="Storesund J.E."/>
            <person name="Kallscheuer N."/>
            <person name="Luecker S."/>
            <person name="Lage O.M."/>
            <person name="Pohl T."/>
            <person name="Merkel B.J."/>
            <person name="Hornburger P."/>
            <person name="Mueller R.-W."/>
            <person name="Bruemmer F."/>
            <person name="Labrenz M."/>
            <person name="Spormann A.M."/>
            <person name="Op den Camp H."/>
            <person name="Overmann J."/>
            <person name="Amann R."/>
            <person name="Jetten M.S.M."/>
            <person name="Mascher T."/>
            <person name="Medema M.H."/>
            <person name="Devos D.P."/>
            <person name="Kaster A.-K."/>
            <person name="Ovreas L."/>
            <person name="Rohde M."/>
            <person name="Galperin M.Y."/>
            <person name="Jogler C."/>
        </authorList>
    </citation>
    <scope>NUCLEOTIDE SEQUENCE [LARGE SCALE GENOMIC DNA]</scope>
    <source>
        <strain evidence="1 2">Enr13</strain>
    </source>
</reference>
<keyword evidence="2" id="KW-1185">Reference proteome</keyword>
<dbReference type="KEGG" id="snep:Enr13x_56540"/>
<sequence length="185" mass="20049">MPDNLPKKNDATIGYFTVVDDPRTGWTGGLLVLDRAGRPLEFQCTLPVRPTRAHEILFGPTLRSHLVAQVIGKLLIAKCRTPLSLICCDLPEGLKLESFTKSPVALVLEATTVDGKPVAADAFSGSEAVQLAGSTFLVPMERHAELDAIAEFYVDLPDAVEPFERIREAVKEAHSQLSRQGSEAA</sequence>
<gene>
    <name evidence="1" type="ORF">Enr13x_56540</name>
</gene>
<dbReference type="AlphaFoldDB" id="A0A518HY51"/>
<protein>
    <submittedName>
        <fullName evidence="1">Uncharacterized protein</fullName>
    </submittedName>
</protein>
<organism evidence="1 2">
    <name type="scientific">Stieleria neptunia</name>
    <dbReference type="NCBI Taxonomy" id="2527979"/>
    <lineage>
        <taxon>Bacteria</taxon>
        <taxon>Pseudomonadati</taxon>
        <taxon>Planctomycetota</taxon>
        <taxon>Planctomycetia</taxon>
        <taxon>Pirellulales</taxon>
        <taxon>Pirellulaceae</taxon>
        <taxon>Stieleria</taxon>
    </lineage>
</organism>
<dbReference type="OrthoDB" id="268932at2"/>
<dbReference type="EMBL" id="CP037423">
    <property type="protein sequence ID" value="QDV45775.1"/>
    <property type="molecule type" value="Genomic_DNA"/>
</dbReference>
<evidence type="ECO:0000313" key="2">
    <source>
        <dbReference type="Proteomes" id="UP000319004"/>
    </source>
</evidence>